<feature type="binding site" description="axial binding residue" evidence="18">
    <location>
        <position position="191"/>
    </location>
    <ligand>
        <name>heme b</name>
        <dbReference type="ChEBI" id="CHEBI:60344"/>
    </ligand>
    <ligandPart>
        <name>Fe</name>
        <dbReference type="ChEBI" id="CHEBI:18248"/>
    </ligandPart>
</feature>
<dbReference type="InterPro" id="IPR019793">
    <property type="entry name" value="Peroxidases_heam-ligand_BS"/>
</dbReference>
<protein>
    <recommendedName>
        <fullName evidence="4 21">Peroxidase</fullName>
        <ecNumber evidence="4 21">1.11.1.7</ecNumber>
    </recommendedName>
</protein>
<dbReference type="FunFam" id="1.10.520.10:FF:000001">
    <property type="entry name" value="Peroxidase"/>
    <property type="match status" value="1"/>
</dbReference>
<feature type="binding site" evidence="18">
    <location>
        <position position="192"/>
    </location>
    <ligand>
        <name>Ca(2+)</name>
        <dbReference type="ChEBI" id="CHEBI:29108"/>
        <label>2</label>
    </ligand>
</feature>
<evidence type="ECO:0000256" key="20">
    <source>
        <dbReference type="PIRSR" id="PIRSR600823-5"/>
    </source>
</evidence>
<dbReference type="SUPFAM" id="SSF48113">
    <property type="entry name" value="Heme-dependent peroxidases"/>
    <property type="match status" value="1"/>
</dbReference>
<dbReference type="PROSITE" id="PS00436">
    <property type="entry name" value="PEROXIDASE_2"/>
    <property type="match status" value="1"/>
</dbReference>
<evidence type="ECO:0000256" key="19">
    <source>
        <dbReference type="PIRSR" id="PIRSR600823-4"/>
    </source>
</evidence>
<evidence type="ECO:0000259" key="22">
    <source>
        <dbReference type="PROSITE" id="PS50873"/>
    </source>
</evidence>
<reference evidence="23 24" key="1">
    <citation type="journal article" date="2023" name="G3 (Bethesda)">
        <title>A haplotype-resolved chromosome-scale genome for Quercus rubra L. provides insights into the genetics of adaptive traits for red oak species.</title>
        <authorList>
            <person name="Kapoor B."/>
            <person name="Jenkins J."/>
            <person name="Schmutz J."/>
            <person name="Zhebentyayeva T."/>
            <person name="Kuelheim C."/>
            <person name="Coggeshall M."/>
            <person name="Heim C."/>
            <person name="Lasky J.R."/>
            <person name="Leites L."/>
            <person name="Islam-Faridi N."/>
            <person name="Romero-Severson J."/>
            <person name="DeLeo V.L."/>
            <person name="Lucas S.M."/>
            <person name="Lazic D."/>
            <person name="Gailing O."/>
            <person name="Carlson J."/>
            <person name="Staton M."/>
        </authorList>
    </citation>
    <scope>NUCLEOTIDE SEQUENCE [LARGE SCALE GENOMIC DNA]</scope>
    <source>
        <strain evidence="23">Pseudo-F2</strain>
    </source>
</reference>
<feature type="site" description="Transition state stabilizer" evidence="19">
    <location>
        <position position="61"/>
    </location>
</feature>
<dbReference type="CDD" id="cd00693">
    <property type="entry name" value="secretory_peroxidase"/>
    <property type="match status" value="1"/>
</dbReference>
<dbReference type="GO" id="GO:0042744">
    <property type="term" value="P:hydrogen peroxide catabolic process"/>
    <property type="evidence" value="ECO:0007669"/>
    <property type="project" value="UniProtKB-KW"/>
</dbReference>
<evidence type="ECO:0000256" key="21">
    <source>
        <dbReference type="RuleBase" id="RU362060"/>
    </source>
</evidence>
<evidence type="ECO:0000256" key="1">
    <source>
        <dbReference type="ARBA" id="ARBA00000189"/>
    </source>
</evidence>
<sequence>MGGIRCFGIAILVLLGFLGSTQAQLQLGFYSKNCPKAEKIIQDFVNQHIHNAPSLAAAFIRMHFHDCFIRGCDASLLVNSTSNNQAEKDAPPNLTIRGFDFIDRVKSLVEAECPGIVSCADIIALVARDSIVATGGPFWRVPTGRRDGTISNGSEALSDIPRPTGNFSTLQTQFSSRGLNLTDLVLLSGAHTIGVSHCSSFSNRLYNFTGVGDQDPALDPEYAANLKAKKCPNPKDNTTIVEMDPGSRKTFDLSYYSLLLKRRGLFQSDSALATNPTTRTFITQLLQGPIQNFYDEFAKSMEKMGRVNVKTGSTGEIRKQCAVVNS</sequence>
<evidence type="ECO:0000256" key="8">
    <source>
        <dbReference type="ARBA" id="ARBA00022723"/>
    </source>
</evidence>
<feature type="binding site" evidence="18">
    <location>
        <position position="244"/>
    </location>
    <ligand>
        <name>Ca(2+)</name>
        <dbReference type="ChEBI" id="CHEBI:29108"/>
        <label>2</label>
    </ligand>
</feature>
<dbReference type="GO" id="GO:0005576">
    <property type="term" value="C:extracellular region"/>
    <property type="evidence" value="ECO:0007669"/>
    <property type="project" value="UniProtKB-SubCell"/>
</dbReference>
<dbReference type="GO" id="GO:0020037">
    <property type="term" value="F:heme binding"/>
    <property type="evidence" value="ECO:0007669"/>
    <property type="project" value="UniProtKB-UniRule"/>
</dbReference>
<evidence type="ECO:0000256" key="10">
    <source>
        <dbReference type="ARBA" id="ARBA00022837"/>
    </source>
</evidence>
<dbReference type="Gene3D" id="1.10.520.10">
    <property type="match status" value="1"/>
</dbReference>
<dbReference type="EC" id="1.11.1.7" evidence="4 21"/>
<evidence type="ECO:0000256" key="16">
    <source>
        <dbReference type="PIRSR" id="PIRSR600823-1"/>
    </source>
</evidence>
<feature type="chain" id="PRO_5042668422" description="Peroxidase" evidence="21">
    <location>
        <begin position="24"/>
        <end position="326"/>
    </location>
</feature>
<feature type="disulfide bond" evidence="20">
    <location>
        <begin position="119"/>
        <end position="321"/>
    </location>
</feature>
<evidence type="ECO:0000256" key="5">
    <source>
        <dbReference type="ARBA" id="ARBA00022525"/>
    </source>
</evidence>
<evidence type="ECO:0000256" key="11">
    <source>
        <dbReference type="ARBA" id="ARBA00023002"/>
    </source>
</evidence>
<evidence type="ECO:0000256" key="2">
    <source>
        <dbReference type="ARBA" id="ARBA00002322"/>
    </source>
</evidence>
<evidence type="ECO:0000256" key="9">
    <source>
        <dbReference type="ARBA" id="ARBA00022729"/>
    </source>
</evidence>
<evidence type="ECO:0000256" key="14">
    <source>
        <dbReference type="ARBA" id="ARBA00023180"/>
    </source>
</evidence>
<gene>
    <name evidence="23" type="ORF">RGQ29_027728</name>
</gene>
<dbReference type="InterPro" id="IPR000823">
    <property type="entry name" value="Peroxidase_pln"/>
</dbReference>
<feature type="disulfide bond" evidence="20">
    <location>
        <begin position="34"/>
        <end position="113"/>
    </location>
</feature>
<feature type="disulfide bond" evidence="20">
    <location>
        <begin position="198"/>
        <end position="231"/>
    </location>
</feature>
<accession>A0AAN7EPX2</accession>
<dbReference type="GO" id="GO:0140825">
    <property type="term" value="F:lactoperoxidase activity"/>
    <property type="evidence" value="ECO:0007669"/>
    <property type="project" value="UniProtKB-EC"/>
</dbReference>
<feature type="domain" description="Plant heme peroxidase family profile" evidence="22">
    <location>
        <begin position="24"/>
        <end position="325"/>
    </location>
</feature>
<feature type="binding site" evidence="18">
    <location>
        <position position="87"/>
    </location>
    <ligand>
        <name>Ca(2+)</name>
        <dbReference type="ChEBI" id="CHEBI:29108"/>
        <label>1</label>
    </ligand>
</feature>
<keyword evidence="12 18" id="KW-0408">Iron</keyword>
<feature type="binding site" evidence="18">
    <location>
        <position position="71"/>
    </location>
    <ligand>
        <name>Ca(2+)</name>
        <dbReference type="ChEBI" id="CHEBI:29108"/>
        <label>1</label>
    </ligand>
</feature>
<keyword evidence="9 21" id="KW-0732">Signal</keyword>
<dbReference type="Gene3D" id="1.10.420.10">
    <property type="entry name" value="Peroxidase, domain 2"/>
    <property type="match status" value="1"/>
</dbReference>
<dbReference type="InterPro" id="IPR002016">
    <property type="entry name" value="Haem_peroxidase"/>
</dbReference>
<dbReference type="Proteomes" id="UP001324115">
    <property type="component" value="Unassembled WGS sequence"/>
</dbReference>
<dbReference type="PROSITE" id="PS50873">
    <property type="entry name" value="PEROXIDASE_4"/>
    <property type="match status" value="1"/>
</dbReference>
<comment type="subcellular location">
    <subcellularLocation>
        <location evidence="21">Secreted</location>
    </subcellularLocation>
</comment>
<feature type="signal peptide" evidence="21">
    <location>
        <begin position="1"/>
        <end position="23"/>
    </location>
</feature>
<keyword evidence="15 21" id="KW-0376">Hydrogen peroxide</keyword>
<comment type="similarity">
    <text evidence="3">Belongs to the peroxidase family. Ascorbate peroxidase subfamily.</text>
</comment>
<feature type="binding site" evidence="17">
    <location>
        <position position="161"/>
    </location>
    <ligand>
        <name>substrate</name>
    </ligand>
</feature>
<evidence type="ECO:0000256" key="18">
    <source>
        <dbReference type="PIRSR" id="PIRSR600823-3"/>
    </source>
</evidence>
<keyword evidence="13 20" id="KW-1015">Disulfide bond</keyword>
<dbReference type="PANTHER" id="PTHR31235">
    <property type="entry name" value="PEROXIDASE 25-RELATED"/>
    <property type="match status" value="1"/>
</dbReference>
<dbReference type="AlphaFoldDB" id="A0AAN7EPX2"/>
<dbReference type="InterPro" id="IPR033905">
    <property type="entry name" value="Secretory_peroxidase"/>
</dbReference>
<keyword evidence="7 21" id="KW-0349">Heme</keyword>
<comment type="catalytic activity">
    <reaction evidence="1 21">
        <text>2 a phenolic donor + H2O2 = 2 a phenolic radical donor + 2 H2O</text>
        <dbReference type="Rhea" id="RHEA:56136"/>
        <dbReference type="ChEBI" id="CHEBI:15377"/>
        <dbReference type="ChEBI" id="CHEBI:16240"/>
        <dbReference type="ChEBI" id="CHEBI:139520"/>
        <dbReference type="ChEBI" id="CHEBI:139521"/>
        <dbReference type="EC" id="1.11.1.7"/>
    </reaction>
</comment>
<comment type="cofactor">
    <cofactor evidence="18 21">
        <name>heme b</name>
        <dbReference type="ChEBI" id="CHEBI:60344"/>
    </cofactor>
    <text evidence="18 21">Binds 1 heme b (iron(II)-protoporphyrin IX) group per subunit.</text>
</comment>
<dbReference type="PRINTS" id="PR00458">
    <property type="entry name" value="PEROXIDASE"/>
</dbReference>
<feature type="active site" description="Proton acceptor" evidence="16">
    <location>
        <position position="65"/>
    </location>
</feature>
<evidence type="ECO:0000256" key="15">
    <source>
        <dbReference type="ARBA" id="ARBA00023324"/>
    </source>
</evidence>
<organism evidence="23 24">
    <name type="scientific">Quercus rubra</name>
    <name type="common">Northern red oak</name>
    <name type="synonym">Quercus borealis</name>
    <dbReference type="NCBI Taxonomy" id="3512"/>
    <lineage>
        <taxon>Eukaryota</taxon>
        <taxon>Viridiplantae</taxon>
        <taxon>Streptophyta</taxon>
        <taxon>Embryophyta</taxon>
        <taxon>Tracheophyta</taxon>
        <taxon>Spermatophyta</taxon>
        <taxon>Magnoliopsida</taxon>
        <taxon>eudicotyledons</taxon>
        <taxon>Gunneridae</taxon>
        <taxon>Pentapetalae</taxon>
        <taxon>rosids</taxon>
        <taxon>fabids</taxon>
        <taxon>Fagales</taxon>
        <taxon>Fagaceae</taxon>
        <taxon>Quercus</taxon>
    </lineage>
</organism>
<keyword evidence="10 18" id="KW-0106">Calcium</keyword>
<feature type="binding site" evidence="18">
    <location>
        <position position="73"/>
    </location>
    <ligand>
        <name>Ca(2+)</name>
        <dbReference type="ChEBI" id="CHEBI:29108"/>
        <label>1</label>
    </ligand>
</feature>
<evidence type="ECO:0000256" key="3">
    <source>
        <dbReference type="ARBA" id="ARBA00006873"/>
    </source>
</evidence>
<evidence type="ECO:0000313" key="24">
    <source>
        <dbReference type="Proteomes" id="UP001324115"/>
    </source>
</evidence>
<dbReference type="InterPro" id="IPR010255">
    <property type="entry name" value="Haem_peroxidase_sf"/>
</dbReference>
<feature type="binding site" evidence="18">
    <location>
        <position position="66"/>
    </location>
    <ligand>
        <name>Ca(2+)</name>
        <dbReference type="ChEBI" id="CHEBI:29108"/>
        <label>1</label>
    </ligand>
</feature>
<name>A0AAN7EPX2_QUERU</name>
<feature type="binding site" evidence="18">
    <location>
        <position position="252"/>
    </location>
    <ligand>
        <name>Ca(2+)</name>
        <dbReference type="ChEBI" id="CHEBI:29108"/>
        <label>2</label>
    </ligand>
</feature>
<keyword evidence="6 21" id="KW-0575">Peroxidase</keyword>
<dbReference type="GO" id="GO:0006979">
    <property type="term" value="P:response to oxidative stress"/>
    <property type="evidence" value="ECO:0007669"/>
    <property type="project" value="UniProtKB-UniRule"/>
</dbReference>
<evidence type="ECO:0000256" key="13">
    <source>
        <dbReference type="ARBA" id="ARBA00023157"/>
    </source>
</evidence>
<keyword evidence="14" id="KW-0325">Glycoprotein</keyword>
<dbReference type="PRINTS" id="PR00461">
    <property type="entry name" value="PLPEROXIDASE"/>
</dbReference>
<dbReference type="FunFam" id="1.10.420.10:FF:000008">
    <property type="entry name" value="Peroxidase"/>
    <property type="match status" value="1"/>
</dbReference>
<evidence type="ECO:0000256" key="12">
    <source>
        <dbReference type="ARBA" id="ARBA00023004"/>
    </source>
</evidence>
<keyword evidence="24" id="KW-1185">Reference proteome</keyword>
<proteinExistence type="inferred from homology"/>
<evidence type="ECO:0000256" key="17">
    <source>
        <dbReference type="PIRSR" id="PIRSR600823-2"/>
    </source>
</evidence>
<keyword evidence="11 21" id="KW-0560">Oxidoreductase</keyword>
<feature type="binding site" evidence="18">
    <location>
        <position position="75"/>
    </location>
    <ligand>
        <name>Ca(2+)</name>
        <dbReference type="ChEBI" id="CHEBI:29108"/>
        <label>1</label>
    </ligand>
</feature>
<evidence type="ECO:0000256" key="6">
    <source>
        <dbReference type="ARBA" id="ARBA00022559"/>
    </source>
</evidence>
<dbReference type="Pfam" id="PF00141">
    <property type="entry name" value="peroxidase"/>
    <property type="match status" value="1"/>
</dbReference>
<comment type="caution">
    <text evidence="23">The sequence shown here is derived from an EMBL/GenBank/DDBJ whole genome shotgun (WGS) entry which is preliminary data.</text>
</comment>
<comment type="function">
    <text evidence="2">Removal of H(2)O(2), oxidation of toxic reductants, biosynthesis and degradation of lignin, suberization, auxin catabolism, response to environmental stresses such as wounding, pathogen attack and oxidative stress. These functions might be dependent on each isozyme/isoform in each plant tissue.</text>
</comment>
<dbReference type="PROSITE" id="PS00435">
    <property type="entry name" value="PEROXIDASE_1"/>
    <property type="match status" value="1"/>
</dbReference>
<comment type="cofactor">
    <cofactor evidence="18 21">
        <name>Ca(2+)</name>
        <dbReference type="ChEBI" id="CHEBI:29108"/>
    </cofactor>
    <text evidence="18 21">Binds 2 calcium ions per subunit.</text>
</comment>
<feature type="disulfide bond" evidence="20">
    <location>
        <begin position="67"/>
        <end position="72"/>
    </location>
</feature>
<evidence type="ECO:0000313" key="23">
    <source>
        <dbReference type="EMBL" id="KAK4577322.1"/>
    </source>
</evidence>
<keyword evidence="8 18" id="KW-0479">Metal-binding</keyword>
<dbReference type="GO" id="GO:0046872">
    <property type="term" value="F:metal ion binding"/>
    <property type="evidence" value="ECO:0007669"/>
    <property type="project" value="UniProtKB-UniRule"/>
</dbReference>
<evidence type="ECO:0000256" key="7">
    <source>
        <dbReference type="ARBA" id="ARBA00022617"/>
    </source>
</evidence>
<dbReference type="EMBL" id="JAXUIC010000008">
    <property type="protein sequence ID" value="KAK4577322.1"/>
    <property type="molecule type" value="Genomic_DNA"/>
</dbReference>
<evidence type="ECO:0000256" key="4">
    <source>
        <dbReference type="ARBA" id="ARBA00012313"/>
    </source>
</evidence>
<dbReference type="InterPro" id="IPR019794">
    <property type="entry name" value="Peroxidases_AS"/>
</dbReference>
<comment type="similarity">
    <text evidence="21">Belongs to the peroxidase family. Classical plant (class III) peroxidase subfamily.</text>
</comment>
<keyword evidence="5 21" id="KW-0964">Secreted</keyword>